<accession>A0ABQ3E2E4</accession>
<comment type="caution">
    <text evidence="1">The sequence shown here is derived from an EMBL/GenBank/DDBJ whole genome shotgun (WGS) entry which is preliminary data.</text>
</comment>
<reference evidence="2" key="1">
    <citation type="journal article" date="2019" name="Int. J. Syst. Evol. Microbiol.">
        <title>The Global Catalogue of Microorganisms (GCM) 10K type strain sequencing project: providing services to taxonomists for standard genome sequencing and annotation.</title>
        <authorList>
            <consortium name="The Broad Institute Genomics Platform"/>
            <consortium name="The Broad Institute Genome Sequencing Center for Infectious Disease"/>
            <person name="Wu L."/>
            <person name="Ma J."/>
        </authorList>
    </citation>
    <scope>NUCLEOTIDE SEQUENCE [LARGE SCALE GENOMIC DNA]</scope>
    <source>
        <strain evidence="2">JCM 4737</strain>
    </source>
</reference>
<protein>
    <submittedName>
        <fullName evidence="1">Uncharacterized protein</fullName>
    </submittedName>
</protein>
<proteinExistence type="predicted"/>
<gene>
    <name evidence="1" type="ORF">GCM10010346_51190</name>
</gene>
<dbReference type="EMBL" id="BMVO01000021">
    <property type="protein sequence ID" value="GHB21237.1"/>
    <property type="molecule type" value="Genomic_DNA"/>
</dbReference>
<evidence type="ECO:0000313" key="1">
    <source>
        <dbReference type="EMBL" id="GHB21237.1"/>
    </source>
</evidence>
<keyword evidence="2" id="KW-1185">Reference proteome</keyword>
<sequence>MLVLVPPMTIGSIVPPDENRSAVGGCWAFLAADASRAASSAWEGAVTAGSLTGGAGGGGAALAGAISIAPATAAAIIAPATGTAARIRRRCRPPCLPEITRDS</sequence>
<evidence type="ECO:0000313" key="2">
    <source>
        <dbReference type="Proteomes" id="UP000599437"/>
    </source>
</evidence>
<organism evidence="1 2">
    <name type="scientific">Streptomyces chryseus</name>
    <dbReference type="NCBI Taxonomy" id="68186"/>
    <lineage>
        <taxon>Bacteria</taxon>
        <taxon>Bacillati</taxon>
        <taxon>Actinomycetota</taxon>
        <taxon>Actinomycetes</taxon>
        <taxon>Kitasatosporales</taxon>
        <taxon>Streptomycetaceae</taxon>
        <taxon>Streptomyces</taxon>
    </lineage>
</organism>
<dbReference type="Proteomes" id="UP000599437">
    <property type="component" value="Unassembled WGS sequence"/>
</dbReference>
<name>A0ABQ3E2E4_9ACTN</name>